<dbReference type="PANTHER" id="PTHR11005">
    <property type="entry name" value="LYSOSOMAL ACID LIPASE-RELATED"/>
    <property type="match status" value="1"/>
</dbReference>
<dbReference type="AlphaFoldDB" id="A0A8B8EKY3"/>
<evidence type="ECO:0000256" key="9">
    <source>
        <dbReference type="SAM" id="SignalP"/>
    </source>
</evidence>
<dbReference type="InterPro" id="IPR029058">
    <property type="entry name" value="AB_hydrolase_fold"/>
</dbReference>
<dbReference type="KEGG" id="cvn:111134947"/>
<feature type="domain" description="Partial AB-hydrolase lipase" evidence="10">
    <location>
        <begin position="32"/>
        <end position="90"/>
    </location>
</feature>
<evidence type="ECO:0000256" key="7">
    <source>
        <dbReference type="PIRNR" id="PIRNR000862"/>
    </source>
</evidence>
<dbReference type="InterPro" id="IPR006693">
    <property type="entry name" value="AB_hydrolase_lipase"/>
</dbReference>
<keyword evidence="3 7" id="KW-0378">Hydrolase</keyword>
<feature type="active site" description="Nucleophile" evidence="8">
    <location>
        <position position="166"/>
    </location>
</feature>
<keyword evidence="2 9" id="KW-0732">Signal</keyword>
<dbReference type="GO" id="GO:0016788">
    <property type="term" value="F:hydrolase activity, acting on ester bonds"/>
    <property type="evidence" value="ECO:0007669"/>
    <property type="project" value="InterPro"/>
</dbReference>
<dbReference type="PIRSF" id="PIRSF000862">
    <property type="entry name" value="Steryl_ester_lip"/>
    <property type="match status" value="1"/>
</dbReference>
<protein>
    <recommendedName>
        <fullName evidence="7">Lipase</fullName>
    </recommendedName>
</protein>
<dbReference type="Proteomes" id="UP000694844">
    <property type="component" value="Chromosome 5"/>
</dbReference>
<dbReference type="OrthoDB" id="9974421at2759"/>
<dbReference type="SUPFAM" id="SSF53474">
    <property type="entry name" value="alpha/beta-Hydrolases"/>
    <property type="match status" value="1"/>
</dbReference>
<keyword evidence="5" id="KW-0443">Lipid metabolism</keyword>
<evidence type="ECO:0000256" key="1">
    <source>
        <dbReference type="ARBA" id="ARBA00010701"/>
    </source>
</evidence>
<proteinExistence type="inferred from homology"/>
<accession>A0A8B8EKY3</accession>
<dbReference type="FunFam" id="3.40.50.1820:FF:000021">
    <property type="entry name" value="Lipase"/>
    <property type="match status" value="1"/>
</dbReference>
<dbReference type="Pfam" id="PF04083">
    <property type="entry name" value="Abhydro_lipase"/>
    <property type="match status" value="1"/>
</dbReference>
<keyword evidence="6" id="KW-0325">Glycoprotein</keyword>
<feature type="signal peptide" evidence="9">
    <location>
        <begin position="1"/>
        <end position="22"/>
    </location>
</feature>
<evidence type="ECO:0000313" key="11">
    <source>
        <dbReference type="Proteomes" id="UP000694844"/>
    </source>
</evidence>
<evidence type="ECO:0000256" key="2">
    <source>
        <dbReference type="ARBA" id="ARBA00022729"/>
    </source>
</evidence>
<keyword evidence="11" id="KW-1185">Reference proteome</keyword>
<dbReference type="InterPro" id="IPR025483">
    <property type="entry name" value="Lipase_euk"/>
</dbReference>
<feature type="active site" description="Charge relay system" evidence="8">
    <location>
        <position position="366"/>
    </location>
</feature>
<feature type="chain" id="PRO_5034016641" description="Lipase" evidence="9">
    <location>
        <begin position="23"/>
        <end position="391"/>
    </location>
</feature>
<keyword evidence="4 7" id="KW-0442">Lipid degradation</keyword>
<evidence type="ECO:0000256" key="6">
    <source>
        <dbReference type="ARBA" id="ARBA00023180"/>
    </source>
</evidence>
<evidence type="ECO:0000256" key="3">
    <source>
        <dbReference type="ARBA" id="ARBA00022801"/>
    </source>
</evidence>
<dbReference type="GeneID" id="111134947"/>
<reference evidence="12" key="1">
    <citation type="submission" date="2025-08" db="UniProtKB">
        <authorList>
            <consortium name="RefSeq"/>
        </authorList>
    </citation>
    <scope>IDENTIFICATION</scope>
    <source>
        <tissue evidence="12">Whole sample</tissue>
    </source>
</reference>
<name>A0A8B8EKY3_CRAVI</name>
<dbReference type="RefSeq" id="XP_022340253.1">
    <property type="nucleotide sequence ID" value="XM_022484545.1"/>
</dbReference>
<evidence type="ECO:0000256" key="4">
    <source>
        <dbReference type="ARBA" id="ARBA00022963"/>
    </source>
</evidence>
<comment type="similarity">
    <text evidence="1 7">Belongs to the AB hydrolase superfamily. Lipase family.</text>
</comment>
<sequence length="391" mass="44182">MAGLMLLSLFLSLGLVLRFVACGDPEVHMNATELILYNGYPVENHYTETKDGFILNMQRIPYGRASTKSLRGVVLLQHGLLGASVCFLMNQANGSLGFVLADAGYDVWLANSRGNPYSLRHKKYQPNQTEFWDWSWQEQAEYDLPAVISYICDVTKQKQIVYIGHSQGTLIANAQFSVDHVTAAKVRLFVALAPIARVSHVRGLLGFVAPRLTINTARTLLGQRAFDENSTFSQWYGGVFCSTLPTHYICNGLSSMIMGWDQRNLNLTRLPVYLAHKNEGTSAKNILHYFQEIKAGEFQKFDYGPGGNMNHYNQTTPPQYDPKSIKIPVAMYYGDSDFLADRTDVQFLLDNLPNIVHQKEFPSWNHVDFIYGINAPNLLYKDILELLQKHL</sequence>
<evidence type="ECO:0000256" key="8">
    <source>
        <dbReference type="PIRSR" id="PIRSR000862-1"/>
    </source>
</evidence>
<feature type="active site" description="Charge relay system" evidence="8">
    <location>
        <position position="337"/>
    </location>
</feature>
<gene>
    <name evidence="12" type="primary">LOC111134947</name>
</gene>
<evidence type="ECO:0000259" key="10">
    <source>
        <dbReference type="Pfam" id="PF04083"/>
    </source>
</evidence>
<evidence type="ECO:0000256" key="5">
    <source>
        <dbReference type="ARBA" id="ARBA00023098"/>
    </source>
</evidence>
<evidence type="ECO:0000313" key="12">
    <source>
        <dbReference type="RefSeq" id="XP_022340253.1"/>
    </source>
</evidence>
<organism evidence="11 12">
    <name type="scientific">Crassostrea virginica</name>
    <name type="common">Eastern oyster</name>
    <dbReference type="NCBI Taxonomy" id="6565"/>
    <lineage>
        <taxon>Eukaryota</taxon>
        <taxon>Metazoa</taxon>
        <taxon>Spiralia</taxon>
        <taxon>Lophotrochozoa</taxon>
        <taxon>Mollusca</taxon>
        <taxon>Bivalvia</taxon>
        <taxon>Autobranchia</taxon>
        <taxon>Pteriomorphia</taxon>
        <taxon>Ostreida</taxon>
        <taxon>Ostreoidea</taxon>
        <taxon>Ostreidae</taxon>
        <taxon>Crassostrea</taxon>
    </lineage>
</organism>
<dbReference type="Gene3D" id="3.40.50.1820">
    <property type="entry name" value="alpha/beta hydrolase"/>
    <property type="match status" value="1"/>
</dbReference>
<dbReference type="GO" id="GO:0016042">
    <property type="term" value="P:lipid catabolic process"/>
    <property type="evidence" value="ECO:0007669"/>
    <property type="project" value="UniProtKB-KW"/>
</dbReference>